<dbReference type="EMBL" id="MGKT01000006">
    <property type="protein sequence ID" value="OGN30968.1"/>
    <property type="molecule type" value="Genomic_DNA"/>
</dbReference>
<dbReference type="Pfam" id="PF11387">
    <property type="entry name" value="DUF2795"/>
    <property type="match status" value="1"/>
</dbReference>
<evidence type="ECO:0000313" key="2">
    <source>
        <dbReference type="Proteomes" id="UP000177111"/>
    </source>
</evidence>
<evidence type="ECO:0008006" key="3">
    <source>
        <dbReference type="Google" id="ProtNLM"/>
    </source>
</evidence>
<gene>
    <name evidence="1" type="ORF">A3I96_01565</name>
</gene>
<sequence length="67" mass="7265">MANINPGQVQQYLQGLNFPAEKDEIISNATEKGAGEDILGALRRLPDKSYDNTAEVNEEIGKGDTSE</sequence>
<dbReference type="AlphaFoldDB" id="A0A1F8H210"/>
<reference evidence="1 2" key="1">
    <citation type="journal article" date="2016" name="Nat. Commun.">
        <title>Thousands of microbial genomes shed light on interconnected biogeochemical processes in an aquifer system.</title>
        <authorList>
            <person name="Anantharaman K."/>
            <person name="Brown C.T."/>
            <person name="Hug L.A."/>
            <person name="Sharon I."/>
            <person name="Castelle C.J."/>
            <person name="Probst A.J."/>
            <person name="Thomas B.C."/>
            <person name="Singh A."/>
            <person name="Wilkins M.J."/>
            <person name="Karaoz U."/>
            <person name="Brodie E.L."/>
            <person name="Williams K.H."/>
            <person name="Hubbard S.S."/>
            <person name="Banfield J.F."/>
        </authorList>
    </citation>
    <scope>NUCLEOTIDE SEQUENCE [LARGE SCALE GENOMIC DNA]</scope>
</reference>
<organism evidence="1 2">
    <name type="scientific">Candidatus Yanofskybacteria bacterium RIFCSPLOWO2_02_FULL_44_18</name>
    <dbReference type="NCBI Taxonomy" id="1802705"/>
    <lineage>
        <taxon>Bacteria</taxon>
        <taxon>Candidatus Yanofskyibacteriota</taxon>
    </lineage>
</organism>
<evidence type="ECO:0000313" key="1">
    <source>
        <dbReference type="EMBL" id="OGN30968.1"/>
    </source>
</evidence>
<dbReference type="Proteomes" id="UP000177111">
    <property type="component" value="Unassembled WGS sequence"/>
</dbReference>
<name>A0A1F8H210_9BACT</name>
<proteinExistence type="predicted"/>
<dbReference type="InterPro" id="IPR021527">
    <property type="entry name" value="DUF2795"/>
</dbReference>
<accession>A0A1F8H210</accession>
<comment type="caution">
    <text evidence="1">The sequence shown here is derived from an EMBL/GenBank/DDBJ whole genome shotgun (WGS) entry which is preliminary data.</text>
</comment>
<protein>
    <recommendedName>
        <fullName evidence="3">DUF2795 domain-containing protein</fullName>
    </recommendedName>
</protein>